<dbReference type="GO" id="GO:0008654">
    <property type="term" value="P:phospholipid biosynthetic process"/>
    <property type="evidence" value="ECO:0007669"/>
    <property type="project" value="UniProtKB-KW"/>
</dbReference>
<dbReference type="EMBL" id="CP019609">
    <property type="protein sequence ID" value="AQP54170.1"/>
    <property type="molecule type" value="Genomic_DNA"/>
</dbReference>
<organism evidence="9 10">
    <name type="scientific">Vagococcus penaei</name>
    <dbReference type="NCBI Taxonomy" id="633807"/>
    <lineage>
        <taxon>Bacteria</taxon>
        <taxon>Bacillati</taxon>
        <taxon>Bacillota</taxon>
        <taxon>Bacilli</taxon>
        <taxon>Lactobacillales</taxon>
        <taxon>Enterococcaceae</taxon>
        <taxon>Vagococcus</taxon>
    </lineage>
</organism>
<sequence length="317" mass="35531">MQRTEWHIIVNESAGSGKGKRVLNKTRHYLINQHIPFKVYSTTHAGHEKEITQQLISTTLIEWSANLELFPLLVIIGGDGTLHEVINTLADYPNIPIAYLPGGSGNDFARGANISRRTLKALKHIEATTQPKSLHLVKAYNQQTKQNYYGVNNLGIGLDAAIVKQANSSQAKGNLNRMHLGALAYLFASIKVLREQQPFPVDVTFDQKKQSFKRAYLCTVTNHPYFGGGVAIDPTANVLEPKLSLVVVERISFIKILGLICRLLLKTHLSSRHVNHFKASTFEISTNESVYGQIDGEELDKEDFHLTFSIAQRLFWQ</sequence>
<reference evidence="9 10" key="1">
    <citation type="journal article" date="2010" name="Int. J. Syst. Evol. Microbiol.">
        <title>Vagococcus penaei sp. nov., isolated from spoilage microbiota of cooked shrimp (Penaeus vannamei).</title>
        <authorList>
            <person name="Jaffres E."/>
            <person name="Prevost H."/>
            <person name="Rossero A."/>
            <person name="Joffraud J.J."/>
            <person name="Dousset X."/>
        </authorList>
    </citation>
    <scope>NUCLEOTIDE SEQUENCE [LARGE SCALE GENOMIC DNA]</scope>
    <source>
        <strain evidence="9 10">CD276</strain>
    </source>
</reference>
<dbReference type="OrthoDB" id="9786026at2"/>
<dbReference type="Proteomes" id="UP000188246">
    <property type="component" value="Chromosome"/>
</dbReference>
<evidence type="ECO:0000256" key="2">
    <source>
        <dbReference type="ARBA" id="ARBA00005983"/>
    </source>
</evidence>
<dbReference type="InterPro" id="IPR050187">
    <property type="entry name" value="Lipid_Phosphate_FormReg"/>
</dbReference>
<keyword evidence="3" id="KW-0808">Transferase</keyword>
<dbReference type="GO" id="GO:0005524">
    <property type="term" value="F:ATP binding"/>
    <property type="evidence" value="ECO:0007669"/>
    <property type="project" value="UniProtKB-KW"/>
</dbReference>
<evidence type="ECO:0000256" key="7">
    <source>
        <dbReference type="ARBA" id="ARBA00023209"/>
    </source>
</evidence>
<keyword evidence="10" id="KW-1185">Reference proteome</keyword>
<dbReference type="InterPro" id="IPR045540">
    <property type="entry name" value="YegS/DAGK_C"/>
</dbReference>
<keyword evidence="6" id="KW-0067">ATP-binding</keyword>
<dbReference type="SMART" id="SM00046">
    <property type="entry name" value="DAGKc"/>
    <property type="match status" value="1"/>
</dbReference>
<keyword evidence="4" id="KW-0547">Nucleotide-binding</keyword>
<comment type="similarity">
    <text evidence="2">Belongs to the diacylglycerol/lipid kinase family.</text>
</comment>
<dbReference type="PANTHER" id="PTHR12358">
    <property type="entry name" value="SPHINGOSINE KINASE"/>
    <property type="match status" value="1"/>
</dbReference>
<evidence type="ECO:0000256" key="1">
    <source>
        <dbReference type="ARBA" id="ARBA00001946"/>
    </source>
</evidence>
<dbReference type="Gene3D" id="2.60.200.40">
    <property type="match status" value="1"/>
</dbReference>
<dbReference type="Pfam" id="PF00781">
    <property type="entry name" value="DAGK_cat"/>
    <property type="match status" value="1"/>
</dbReference>
<dbReference type="InterPro" id="IPR005218">
    <property type="entry name" value="Diacylglycerol/lipid_kinase"/>
</dbReference>
<dbReference type="PROSITE" id="PS50146">
    <property type="entry name" value="DAGK"/>
    <property type="match status" value="1"/>
</dbReference>
<dbReference type="RefSeq" id="WP_077276245.1">
    <property type="nucleotide sequence ID" value="NZ_CP019609.1"/>
</dbReference>
<dbReference type="GO" id="GO:0016301">
    <property type="term" value="F:kinase activity"/>
    <property type="evidence" value="ECO:0007669"/>
    <property type="project" value="UniProtKB-KW"/>
</dbReference>
<keyword evidence="7" id="KW-0443">Lipid metabolism</keyword>
<comment type="cofactor">
    <cofactor evidence="1">
        <name>Mg(2+)</name>
        <dbReference type="ChEBI" id="CHEBI:18420"/>
    </cofactor>
</comment>
<evidence type="ECO:0000256" key="3">
    <source>
        <dbReference type="ARBA" id="ARBA00022679"/>
    </source>
</evidence>
<dbReference type="SUPFAM" id="SSF111331">
    <property type="entry name" value="NAD kinase/diacylglycerol kinase-like"/>
    <property type="match status" value="1"/>
</dbReference>
<dbReference type="Gene3D" id="3.40.50.10330">
    <property type="entry name" value="Probable inorganic polyphosphate/atp-NAD kinase, domain 1"/>
    <property type="match status" value="1"/>
</dbReference>
<gene>
    <name evidence="9" type="ORF">BW732_08015</name>
</gene>
<dbReference type="NCBIfam" id="TIGR00147">
    <property type="entry name" value="YegS/Rv2252/BmrU family lipid kinase"/>
    <property type="match status" value="1"/>
</dbReference>
<dbReference type="Pfam" id="PF19279">
    <property type="entry name" value="YegS_C"/>
    <property type="match status" value="1"/>
</dbReference>
<keyword evidence="5" id="KW-0418">Kinase</keyword>
<keyword evidence="7" id="KW-0594">Phospholipid biosynthesis</keyword>
<keyword evidence="7" id="KW-0444">Lipid biosynthesis</keyword>
<dbReference type="InterPro" id="IPR017438">
    <property type="entry name" value="ATP-NAD_kinase_N"/>
</dbReference>
<accession>A0A1Q2D765</accession>
<keyword evidence="8" id="KW-1208">Phospholipid metabolism</keyword>
<protein>
    <submittedName>
        <fullName evidence="9">Uncharacterized protein</fullName>
    </submittedName>
</protein>
<evidence type="ECO:0000256" key="5">
    <source>
        <dbReference type="ARBA" id="ARBA00022777"/>
    </source>
</evidence>
<dbReference type="STRING" id="633807.BW732_08015"/>
<evidence type="ECO:0000313" key="9">
    <source>
        <dbReference type="EMBL" id="AQP54170.1"/>
    </source>
</evidence>
<evidence type="ECO:0000313" key="10">
    <source>
        <dbReference type="Proteomes" id="UP000188246"/>
    </source>
</evidence>
<dbReference type="PANTHER" id="PTHR12358:SF54">
    <property type="entry name" value="SPHINGOSINE KINASE RELATED PROTEIN"/>
    <property type="match status" value="1"/>
</dbReference>
<dbReference type="KEGG" id="vpi:BW732_08015"/>
<proteinExistence type="inferred from homology"/>
<evidence type="ECO:0000256" key="4">
    <source>
        <dbReference type="ARBA" id="ARBA00022741"/>
    </source>
</evidence>
<dbReference type="InterPro" id="IPR016064">
    <property type="entry name" value="NAD/diacylglycerol_kinase_sf"/>
</dbReference>
<dbReference type="InterPro" id="IPR001206">
    <property type="entry name" value="Diacylglycerol_kinase_cat_dom"/>
</dbReference>
<evidence type="ECO:0000256" key="6">
    <source>
        <dbReference type="ARBA" id="ARBA00022840"/>
    </source>
</evidence>
<name>A0A1Q2D765_9ENTE</name>
<evidence type="ECO:0000256" key="8">
    <source>
        <dbReference type="ARBA" id="ARBA00023264"/>
    </source>
</evidence>
<dbReference type="AlphaFoldDB" id="A0A1Q2D765"/>